<keyword evidence="3" id="KW-0804">Transcription</keyword>
<dbReference type="PANTHER" id="PTHR33164">
    <property type="entry name" value="TRANSCRIPTIONAL REGULATOR, MARR FAMILY"/>
    <property type="match status" value="1"/>
</dbReference>
<dbReference type="RefSeq" id="WP_094307417.1">
    <property type="nucleotide sequence ID" value="NZ_NOWT01000065.1"/>
</dbReference>
<dbReference type="InterPro" id="IPR000835">
    <property type="entry name" value="HTH_MarR-typ"/>
</dbReference>
<evidence type="ECO:0000259" key="5">
    <source>
        <dbReference type="PROSITE" id="PS50995"/>
    </source>
</evidence>
<gene>
    <name evidence="6" type="ORF">CHT98_32245</name>
</gene>
<keyword evidence="2" id="KW-0238">DNA-binding</keyword>
<dbReference type="PROSITE" id="PS50995">
    <property type="entry name" value="HTH_MARR_2"/>
    <property type="match status" value="1"/>
</dbReference>
<reference evidence="6 7" key="1">
    <citation type="submission" date="2017-07" db="EMBL/GenBank/DDBJ databases">
        <title>Whole genome sequence of Azospirillum brasilense 2A1, a potential biofertilizer strain.</title>
        <authorList>
            <person name="Fontana C.A."/>
            <person name="Toffoli L.M."/>
            <person name="Salazar S.M."/>
            <person name="Puglisi E."/>
            <person name="Pedraza R."/>
            <person name="Bassi D."/>
            <person name="Cocconcelli P.S."/>
        </authorList>
    </citation>
    <scope>NUCLEOTIDE SEQUENCE [LARGE SCALE GENOMIC DNA]</scope>
    <source>
        <strain evidence="6 7">2A1</strain>
        <plasmid evidence="6">unnamed</plasmid>
    </source>
</reference>
<dbReference type="PANTHER" id="PTHR33164:SF89">
    <property type="entry name" value="MARR FAMILY REGULATORY PROTEIN"/>
    <property type="match status" value="1"/>
</dbReference>
<evidence type="ECO:0000313" key="6">
    <source>
        <dbReference type="EMBL" id="OYD80257.1"/>
    </source>
</evidence>
<dbReference type="Proteomes" id="UP000215367">
    <property type="component" value="Unassembled WGS sequence"/>
</dbReference>
<evidence type="ECO:0000313" key="7">
    <source>
        <dbReference type="Proteomes" id="UP000215367"/>
    </source>
</evidence>
<dbReference type="PROSITE" id="PS01117">
    <property type="entry name" value="HTH_MARR_1"/>
    <property type="match status" value="1"/>
</dbReference>
<evidence type="ECO:0000256" key="3">
    <source>
        <dbReference type="ARBA" id="ARBA00023163"/>
    </source>
</evidence>
<feature type="domain" description="HTH marR-type" evidence="5">
    <location>
        <begin position="1"/>
        <end position="132"/>
    </location>
</feature>
<dbReference type="InterPro" id="IPR036388">
    <property type="entry name" value="WH-like_DNA-bd_sf"/>
</dbReference>
<dbReference type="InterPro" id="IPR036390">
    <property type="entry name" value="WH_DNA-bd_sf"/>
</dbReference>
<dbReference type="InterPro" id="IPR023187">
    <property type="entry name" value="Tscrpt_reg_MarR-type_CS"/>
</dbReference>
<evidence type="ECO:0000256" key="2">
    <source>
        <dbReference type="ARBA" id="ARBA00023125"/>
    </source>
</evidence>
<dbReference type="GO" id="GO:0003700">
    <property type="term" value="F:DNA-binding transcription factor activity"/>
    <property type="evidence" value="ECO:0007669"/>
    <property type="project" value="InterPro"/>
</dbReference>
<comment type="caution">
    <text evidence="6">The sequence shown here is derived from an EMBL/GenBank/DDBJ whole genome shotgun (WGS) entry which is preliminary data.</text>
</comment>
<evidence type="ECO:0000256" key="4">
    <source>
        <dbReference type="SAM" id="MobiDB-lite"/>
    </source>
</evidence>
<dbReference type="EMBL" id="NOWT01000065">
    <property type="protein sequence ID" value="OYD80257.1"/>
    <property type="molecule type" value="Genomic_DNA"/>
</dbReference>
<dbReference type="SUPFAM" id="SSF46785">
    <property type="entry name" value="Winged helix' DNA-binding domain"/>
    <property type="match status" value="1"/>
</dbReference>
<dbReference type="Pfam" id="PF12802">
    <property type="entry name" value="MarR_2"/>
    <property type="match status" value="1"/>
</dbReference>
<protein>
    <submittedName>
        <fullName evidence="6">Transcriptional regulator</fullName>
    </submittedName>
</protein>
<evidence type="ECO:0000256" key="1">
    <source>
        <dbReference type="ARBA" id="ARBA00023015"/>
    </source>
</evidence>
<dbReference type="Gene3D" id="1.10.10.10">
    <property type="entry name" value="Winged helix-like DNA-binding domain superfamily/Winged helix DNA-binding domain"/>
    <property type="match status" value="1"/>
</dbReference>
<dbReference type="SMART" id="SM00347">
    <property type="entry name" value="HTH_MARR"/>
    <property type="match status" value="1"/>
</dbReference>
<dbReference type="InterPro" id="IPR039422">
    <property type="entry name" value="MarR/SlyA-like"/>
</dbReference>
<geneLocation type="plasmid" evidence="6">
    <name>unnamed</name>
</geneLocation>
<organism evidence="6 7">
    <name type="scientific">Azospirillum brasilense</name>
    <dbReference type="NCBI Taxonomy" id="192"/>
    <lineage>
        <taxon>Bacteria</taxon>
        <taxon>Pseudomonadati</taxon>
        <taxon>Pseudomonadota</taxon>
        <taxon>Alphaproteobacteria</taxon>
        <taxon>Rhodospirillales</taxon>
        <taxon>Azospirillaceae</taxon>
        <taxon>Azospirillum</taxon>
    </lineage>
</organism>
<dbReference type="AlphaFoldDB" id="A0A235H473"/>
<keyword evidence="6" id="KW-0614">Plasmid</keyword>
<dbReference type="GO" id="GO:0003677">
    <property type="term" value="F:DNA binding"/>
    <property type="evidence" value="ECO:0007669"/>
    <property type="project" value="UniProtKB-KW"/>
</dbReference>
<accession>A0A235H473</accession>
<dbReference type="GO" id="GO:0006950">
    <property type="term" value="P:response to stress"/>
    <property type="evidence" value="ECO:0007669"/>
    <property type="project" value="TreeGrafter"/>
</dbReference>
<sequence length="163" mass="17175">MRPSARATAEVMAQVLRTTASLAFTDGLNPAQWAALRYFAQANASARNVVAFARHHGTTKGTASQTIAALLKKDLLERHPSEIDRRSIRLTLTARGRTMLANDPLNELVAAIDGLAPAQHGALASGLDELLRTLLSRRTESGAGDGDALAPSGHTDRNGAAAD</sequence>
<keyword evidence="1" id="KW-0805">Transcription regulation</keyword>
<proteinExistence type="predicted"/>
<name>A0A235H473_AZOBR</name>
<feature type="region of interest" description="Disordered" evidence="4">
    <location>
        <begin position="140"/>
        <end position="163"/>
    </location>
</feature>